<feature type="region of interest" description="Disordered" evidence="2">
    <location>
        <begin position="825"/>
        <end position="846"/>
    </location>
</feature>
<dbReference type="SMART" id="SM00717">
    <property type="entry name" value="SANT"/>
    <property type="match status" value="2"/>
</dbReference>
<dbReference type="CDD" id="cd00167">
    <property type="entry name" value="SANT"/>
    <property type="match status" value="2"/>
</dbReference>
<gene>
    <name evidence="5" type="primary">KAFR0G00250</name>
    <name evidence="5" type="ORF">KAFR_0G00250</name>
</gene>
<feature type="compositionally biased region" description="Polar residues" evidence="2">
    <location>
        <begin position="146"/>
        <end position="160"/>
    </location>
</feature>
<dbReference type="SUPFAM" id="SSF46689">
    <property type="entry name" value="Homeodomain-like"/>
    <property type="match status" value="2"/>
</dbReference>
<dbReference type="PROSITE" id="PS51293">
    <property type="entry name" value="SANT"/>
    <property type="match status" value="1"/>
</dbReference>
<feature type="compositionally biased region" description="Polar residues" evidence="2">
    <location>
        <begin position="1069"/>
        <end position="1078"/>
    </location>
</feature>
<dbReference type="GO" id="GO:0034967">
    <property type="term" value="C:Set3 complex"/>
    <property type="evidence" value="ECO:0007669"/>
    <property type="project" value="TreeGrafter"/>
</dbReference>
<feature type="compositionally biased region" description="Polar residues" evidence="2">
    <location>
        <begin position="127"/>
        <end position="136"/>
    </location>
</feature>
<accession>H2AXF8</accession>
<reference evidence="5 6" key="1">
    <citation type="journal article" date="2011" name="Proc. Natl. Acad. Sci. U.S.A.">
        <title>Evolutionary erosion of yeast sex chromosomes by mating-type switching accidents.</title>
        <authorList>
            <person name="Gordon J.L."/>
            <person name="Armisen D."/>
            <person name="Proux-Wera E."/>
            <person name="Oheigeartaigh S.S."/>
            <person name="Byrne K.P."/>
            <person name="Wolfe K.H."/>
        </authorList>
    </citation>
    <scope>NUCLEOTIDE SEQUENCE [LARGE SCALE GENOMIC DNA]</scope>
    <source>
        <strain evidence="6">ATCC 22294 / BCRC 22015 / CBS 2517 / CECT 1963 / NBRC 1671 / NRRL Y-8276</strain>
    </source>
</reference>
<feature type="compositionally biased region" description="Polar residues" evidence="2">
    <location>
        <begin position="303"/>
        <end position="333"/>
    </location>
</feature>
<feature type="region of interest" description="Disordered" evidence="2">
    <location>
        <begin position="1"/>
        <end position="192"/>
    </location>
</feature>
<dbReference type="FunCoup" id="H2AXF8">
    <property type="interactions" value="185"/>
</dbReference>
<proteinExistence type="predicted"/>
<dbReference type="InterPro" id="IPR017884">
    <property type="entry name" value="SANT_dom"/>
</dbReference>
<dbReference type="Proteomes" id="UP000005220">
    <property type="component" value="Chromosome 7"/>
</dbReference>
<dbReference type="KEGG" id="kaf:KAFR_0G00250"/>
<evidence type="ECO:0000259" key="3">
    <source>
        <dbReference type="PROSITE" id="PS50090"/>
    </source>
</evidence>
<keyword evidence="1" id="KW-0175">Coiled coil</keyword>
<dbReference type="PROSITE" id="PS50090">
    <property type="entry name" value="MYB_LIKE"/>
    <property type="match status" value="1"/>
</dbReference>
<sequence>MGYPPPPRRISDKKRYYYSNNPNRRPSYTKKPYTKPFGTPFPQQGVSNIPSPSAGPVHPSSSRPVSNLGPDGSARHSRYDPTSGSKLPVKDLHKYSSTPTNTTTRYSGSRYNPDSETLAASAGGPPSNFTESSSIISPEPTKSRYSRNGPSRYNPQQHSIPKTLYYPESATGSPVSPFQHLASSNRPRSMESMSNETNYSYVAQNISANVRSNKHNSITNSNPNSTSGFFNRSNKWRNHSVADLNTPIAEMNSGRRSVSKHDGDRFINSPPSAITNRPSFSKDNINEVEEVSNASTPVEDLDNSSTDTELKSLQTSNPHSLGSSLINSVPQTTRETEKQALTGNKKALGPSYTPESKDVDSTISHADYLDYKKDLNENLQQTDLKTMWSSGIDLSSLNVPSRSEKDNKEINLEKEQIKNLKVKELEKLQNHEDKELESLLDKRSTRTFLDHEYVCISDPKLLRTNFSEIKNDPIVPYSTPKDEVKSCIFPMREPEMKLWELKSKERAEIVMHQKYLFRKPVKSFKVYPFFSNNVLIHKQATRPLLIRSIQKMKRYEYLNKLKLKKFFFKFEEEWEHDCKTFEDVSKKLREAEIEYNKTLEAEDREREEREKGIDQRKSVGSSRRRNRADFVDDAEIENVLLQIDPDYKHIQAAASIPSMILDPIEKFSMKFQNVNNLVTDKNNWAKRVLKDGIDTFTEQEHELFLDAYLNNPKKFGKISHLMGGLRTAEECVLHYYRTKKEVDYKALLKAKNEKRKSNARRKRKKINEVENESPIIESPVVEKPLISHGDTSRVENHIESATLVKEETMEVSKNTLNGERMVNENHYGPVTESNEKDNNEVESLATGKTEDDVIESDSAVVVAIDNNQTSQNIGLEPPVIPLKYDAINESEKDVHESLHIDDKVTDDHNKTDHILSQDEAEMSEGNDTAQRKKMKLNDHKSSYWSVKEANAFPDLLKQFGSRWTLISEKLGTKSTTMVRNYYQRNAAQFGWKALVEEADFRRNSKSLGSLQEAQMLIQPDQRSLSNNIPEQQKPALGFFSSQPSNNSFFQNVSGQSTPTHPFSVDPGRSSFSKVSTPVSDLPPPRLPSIQLHGSANISSMRSENVELLTPTLGSKEDTLSSYETKVRPTLPNSGDPSQSSQFIGNRNFTIRSFLNNDDSNATKSKLSSNIIKGRTSPKNIVVQELPASLPLSEAKSSSISSLLNPVTNSSLSPASKNNVTPSMAIFHPPYTIASQATNDTPHAVETNNTLVNKLNFANDPLAALAAIASASENTKSAATQKARE</sequence>
<feature type="compositionally biased region" description="Polar residues" evidence="2">
    <location>
        <begin position="95"/>
        <end position="115"/>
    </location>
</feature>
<dbReference type="GeneID" id="13884549"/>
<dbReference type="InterPro" id="IPR051571">
    <property type="entry name" value="N-CoR_corepressor"/>
</dbReference>
<evidence type="ECO:0000256" key="1">
    <source>
        <dbReference type="SAM" id="Coils"/>
    </source>
</evidence>
<evidence type="ECO:0000256" key="2">
    <source>
        <dbReference type="SAM" id="MobiDB-lite"/>
    </source>
</evidence>
<dbReference type="FunFam" id="1.10.10.60:FF:000431">
    <property type="entry name" value="Set3C deacetylase complex subunit"/>
    <property type="match status" value="1"/>
</dbReference>
<dbReference type="STRING" id="1071382.H2AXF8"/>
<dbReference type="GO" id="GO:0006357">
    <property type="term" value="P:regulation of transcription by RNA polymerase II"/>
    <property type="evidence" value="ECO:0007669"/>
    <property type="project" value="TreeGrafter"/>
</dbReference>
<dbReference type="PANTHER" id="PTHR13992">
    <property type="entry name" value="NUCLEAR RECEPTOR CO-REPRESSOR RELATED NCOR"/>
    <property type="match status" value="1"/>
</dbReference>
<evidence type="ECO:0000313" key="5">
    <source>
        <dbReference type="EMBL" id="CCF59058.1"/>
    </source>
</evidence>
<feature type="coiled-coil region" evidence="1">
    <location>
        <begin position="581"/>
        <end position="608"/>
    </location>
</feature>
<dbReference type="HOGENOM" id="CLU_004864_0_0_1"/>
<protein>
    <submittedName>
        <fullName evidence="5">Uncharacterized protein</fullName>
    </submittedName>
</protein>
<dbReference type="EMBL" id="HE650827">
    <property type="protein sequence ID" value="CCF59058.1"/>
    <property type="molecule type" value="Genomic_DNA"/>
</dbReference>
<feature type="domain" description="SANT" evidence="4">
    <location>
        <begin position="691"/>
        <end position="743"/>
    </location>
</feature>
<feature type="compositionally biased region" description="Polar residues" evidence="2">
    <location>
        <begin position="170"/>
        <end position="192"/>
    </location>
</feature>
<feature type="compositionally biased region" description="Polar residues" evidence="2">
    <location>
        <begin position="41"/>
        <end position="51"/>
    </location>
</feature>
<evidence type="ECO:0000259" key="4">
    <source>
        <dbReference type="PROSITE" id="PS51293"/>
    </source>
</evidence>
<organism evidence="5 6">
    <name type="scientific">Kazachstania africana (strain ATCC 22294 / BCRC 22015 / CBS 2517 / CECT 1963 / NBRC 1671 / NRRL Y-8276)</name>
    <name type="common">Yeast</name>
    <name type="synonym">Kluyveromyces africanus</name>
    <dbReference type="NCBI Taxonomy" id="1071382"/>
    <lineage>
        <taxon>Eukaryota</taxon>
        <taxon>Fungi</taxon>
        <taxon>Dikarya</taxon>
        <taxon>Ascomycota</taxon>
        <taxon>Saccharomycotina</taxon>
        <taxon>Saccharomycetes</taxon>
        <taxon>Saccharomycetales</taxon>
        <taxon>Saccharomycetaceae</taxon>
        <taxon>Kazachstania</taxon>
    </lineage>
</organism>
<dbReference type="Pfam" id="PF00249">
    <property type="entry name" value="Myb_DNA-binding"/>
    <property type="match status" value="2"/>
</dbReference>
<feature type="region of interest" description="Disordered" evidence="2">
    <location>
        <begin position="249"/>
        <end position="359"/>
    </location>
</feature>
<name>H2AXF8_KAZAF</name>
<dbReference type="InterPro" id="IPR009057">
    <property type="entry name" value="Homeodomain-like_sf"/>
</dbReference>
<dbReference type="PANTHER" id="PTHR13992:SF39">
    <property type="entry name" value="SMRTER, ISOFORM G"/>
    <property type="match status" value="1"/>
</dbReference>
<evidence type="ECO:0000313" key="6">
    <source>
        <dbReference type="Proteomes" id="UP000005220"/>
    </source>
</evidence>
<feature type="compositionally biased region" description="Polar residues" evidence="2">
    <location>
        <begin position="269"/>
        <end position="283"/>
    </location>
</feature>
<dbReference type="RefSeq" id="XP_003958193.1">
    <property type="nucleotide sequence ID" value="XM_003958144.1"/>
</dbReference>
<feature type="coiled-coil region" evidence="1">
    <location>
        <begin position="403"/>
        <end position="442"/>
    </location>
</feature>
<dbReference type="Gene3D" id="1.10.10.60">
    <property type="entry name" value="Homeodomain-like"/>
    <property type="match status" value="2"/>
</dbReference>
<feature type="domain" description="Myb-like" evidence="3">
    <location>
        <begin position="936"/>
        <end position="986"/>
    </location>
</feature>
<dbReference type="InterPro" id="IPR001005">
    <property type="entry name" value="SANT/Myb"/>
</dbReference>
<dbReference type="OrthoDB" id="10258692at2759"/>
<dbReference type="InParanoid" id="H2AXF8"/>
<feature type="region of interest" description="Disordered" evidence="2">
    <location>
        <begin position="1065"/>
        <end position="1084"/>
    </location>
</feature>
<dbReference type="eggNOG" id="KOG1878">
    <property type="taxonomic scope" value="Eukaryota"/>
</dbReference>
<keyword evidence="6" id="KW-1185">Reference proteome</keyword>